<name>A0A193C753_AMYOR</name>
<dbReference type="AlphaFoldDB" id="A0A193C753"/>
<dbReference type="EMBL" id="CP016174">
    <property type="protein sequence ID" value="ANN20188.1"/>
    <property type="molecule type" value="Genomic_DNA"/>
</dbReference>
<dbReference type="Proteomes" id="UP000093695">
    <property type="component" value="Chromosome"/>
</dbReference>
<evidence type="ECO:0000313" key="2">
    <source>
        <dbReference type="Proteomes" id="UP000093695"/>
    </source>
</evidence>
<sequence>MGWHVREVIDEDQRERRIRHVTRCLSCTLTCVHCGLPTRFSLPPGHPGLGVVEHLPGVTTPGLPDLALLHRFCRDNLTTETGVALRRAYLGLATELFEAGRRIRCHQRRSHQRLGVHPPRPGHLEVYRKRWRVAKMRYACKACRYYTGSH</sequence>
<evidence type="ECO:0000313" key="1">
    <source>
        <dbReference type="EMBL" id="ANN20188.1"/>
    </source>
</evidence>
<dbReference type="KEGG" id="aori:SD37_34410"/>
<dbReference type="RefSeq" id="WP_044856267.1">
    <property type="nucleotide sequence ID" value="NZ_CP016174.1"/>
</dbReference>
<organism evidence="1 2">
    <name type="scientific">Amycolatopsis orientalis</name>
    <name type="common">Nocardia orientalis</name>
    <dbReference type="NCBI Taxonomy" id="31958"/>
    <lineage>
        <taxon>Bacteria</taxon>
        <taxon>Bacillati</taxon>
        <taxon>Actinomycetota</taxon>
        <taxon>Actinomycetes</taxon>
        <taxon>Pseudonocardiales</taxon>
        <taxon>Pseudonocardiaceae</taxon>
        <taxon>Amycolatopsis</taxon>
    </lineage>
</organism>
<gene>
    <name evidence="1" type="ORF">SD37_34410</name>
</gene>
<reference evidence="1 2" key="1">
    <citation type="journal article" date="2015" name="Genome Announc.">
        <title>Draft Genome Sequence of Norvancomycin-Producing Strain Amycolatopsis orientalis CPCC200066.</title>
        <authorList>
            <person name="Lei X."/>
            <person name="Yuan F."/>
            <person name="Shi Y."/>
            <person name="Li X."/>
            <person name="Wang L."/>
            <person name="Hong B."/>
        </authorList>
    </citation>
    <scope>NUCLEOTIDE SEQUENCE [LARGE SCALE GENOMIC DNA]</scope>
    <source>
        <strain evidence="1 2">B-37</strain>
    </source>
</reference>
<proteinExistence type="predicted"/>
<keyword evidence="2" id="KW-1185">Reference proteome</keyword>
<dbReference type="STRING" id="31958.SD37_34410"/>
<protein>
    <submittedName>
        <fullName evidence="1">Uncharacterized protein</fullName>
    </submittedName>
</protein>
<accession>A0A193C753</accession>